<evidence type="ECO:0000313" key="6">
    <source>
        <dbReference type="EMBL" id="KAK4210291.1"/>
    </source>
</evidence>
<dbReference type="Gene3D" id="1.25.40.20">
    <property type="entry name" value="Ankyrin repeat-containing domain"/>
    <property type="match status" value="3"/>
</dbReference>
<sequence length="1217" mass="136396">MSRNSNSIWQQHRHLFHRLYLEDDNQLKDVKVIAERDHNFPRTPLSTYEAKLRDELKLRKNLKPEDWAFIGRDLKSRRGRYAVLLCGVRISDDKVRRYVTRYRNRTIRESPSHPPRGELRLLPTRSRSPAPRNLVKHPNILVNQIFSLLRSDHNMPHFVQFSSPILDRRFADLWAPLMDELPIIMLQTILRAHYNHATYSAFAQDANPGAGWGADSLRSVEDIEYMVHMDAVNLGLLPHFSSNNGLLSSHPGAAHYECQLSTFRNPFHALTIILHHLSNKPTLVSSTLMDETFRQIPTPLLALLLSIDCPTVRATRRQILNWTIINDDQELFHVLAEIWLKNKTASFHPETPSKLLCLAAWFGITDLCTTLIQNGASLTLEHVFYARQGPKLHIIHNLYSPLAAAAVRGSVEVVKLILGTGVNSYTTKSAEYAVEHVIRRVKESNQDRERLLHILSLLLAAGTDVYTLSKGFDPVAVRTGHHLNLLDVAWLSGDTEVIELFLPYKMSESCMTVSGTIMAAMDGSKALSHYLASAPDPIDEHERLSIQNHALSSSLTKMDVKSCSIMMKAKFGRDPSFVWHFHDFENKSSLTSEPRSAIIIKFVEHVFQDSPSTAESEEIATLILSDPLWTIFRRYLIHACLKNLHQEMWQYILQHPIIRETIDMVVMMALAVRFNNLAVVDFLLQSPFNMSVNAEVHYCNQRYSVLFLSAGSSCEDFPLTWVMSGSLPASPSVLEDLVRRGADISTCHPRYWSQQHWVAGKQLLWLLEKGLLAHGLTSVYGLLLPRMQTKSPMKNNPKTRIQTDENRLEDRNILEWLCERDVPLISAAEASSLRCSGSVGTSQHPLSYFISLQPQSEVLDRVFGVHIDINARGGDPLSDTPLRAAIRVADCATVERLVSMGVETKITRYDSEYPFTALQLACHTIQVYPEWRHLYPGGNYSRDFLLPHTRIVKTLLKTGVDPNRRGTLCCISTLQVTAGAKIMKLLLEYGADPNEVVSPCSRCEHSHHFRWLRLPSGGTLLHVIVVKASMVRPSINDILQVLLKGGAKPTRDVLALACKTGNLDLVKLLLDWNANVNPSNPAARPALSAAASKGNLPIILLLLAAGAVVEPEIDNILESPLVAAAQGGALDVVFLLMQLETREHVIACAMEGAYSKGHLEVSSQLKQLLYRRRSGSAGVAQTMSKPGAPSCEATYKNSGETSLHLGSSLSLSREQRR</sequence>
<feature type="compositionally biased region" description="Low complexity" evidence="4">
    <location>
        <begin position="1202"/>
        <end position="1217"/>
    </location>
</feature>
<comment type="caution">
    <text evidence="6">The sequence shown here is derived from an EMBL/GenBank/DDBJ whole genome shotgun (WGS) entry which is preliminary data.</text>
</comment>
<reference evidence="6" key="1">
    <citation type="journal article" date="2023" name="Mol. Phylogenet. Evol.">
        <title>Genome-scale phylogeny and comparative genomics of the fungal order Sordariales.</title>
        <authorList>
            <person name="Hensen N."/>
            <person name="Bonometti L."/>
            <person name="Westerberg I."/>
            <person name="Brannstrom I.O."/>
            <person name="Guillou S."/>
            <person name="Cros-Aarteil S."/>
            <person name="Calhoun S."/>
            <person name="Haridas S."/>
            <person name="Kuo A."/>
            <person name="Mondo S."/>
            <person name="Pangilinan J."/>
            <person name="Riley R."/>
            <person name="LaButti K."/>
            <person name="Andreopoulos B."/>
            <person name="Lipzen A."/>
            <person name="Chen C."/>
            <person name="Yan M."/>
            <person name="Daum C."/>
            <person name="Ng V."/>
            <person name="Clum A."/>
            <person name="Steindorff A."/>
            <person name="Ohm R.A."/>
            <person name="Martin F."/>
            <person name="Silar P."/>
            <person name="Natvig D.O."/>
            <person name="Lalanne C."/>
            <person name="Gautier V."/>
            <person name="Ament-Velasquez S.L."/>
            <person name="Kruys A."/>
            <person name="Hutchinson M.I."/>
            <person name="Powell A.J."/>
            <person name="Barry K."/>
            <person name="Miller A.N."/>
            <person name="Grigoriev I.V."/>
            <person name="Debuchy R."/>
            <person name="Gladieux P."/>
            <person name="Hiltunen Thoren M."/>
            <person name="Johannesson H."/>
        </authorList>
    </citation>
    <scope>NUCLEOTIDE SEQUENCE</scope>
    <source>
        <strain evidence="6">PSN293</strain>
    </source>
</reference>
<protein>
    <recommendedName>
        <fullName evidence="5">Clr5 domain-containing protein</fullName>
    </recommendedName>
</protein>
<evidence type="ECO:0000256" key="3">
    <source>
        <dbReference type="PROSITE-ProRule" id="PRU00023"/>
    </source>
</evidence>
<organism evidence="6 7">
    <name type="scientific">Rhypophila decipiens</name>
    <dbReference type="NCBI Taxonomy" id="261697"/>
    <lineage>
        <taxon>Eukaryota</taxon>
        <taxon>Fungi</taxon>
        <taxon>Dikarya</taxon>
        <taxon>Ascomycota</taxon>
        <taxon>Pezizomycotina</taxon>
        <taxon>Sordariomycetes</taxon>
        <taxon>Sordariomycetidae</taxon>
        <taxon>Sordariales</taxon>
        <taxon>Naviculisporaceae</taxon>
        <taxon>Rhypophila</taxon>
    </lineage>
</organism>
<feature type="region of interest" description="Disordered" evidence="4">
    <location>
        <begin position="1179"/>
        <end position="1217"/>
    </location>
</feature>
<proteinExistence type="predicted"/>
<keyword evidence="2 3" id="KW-0040">ANK repeat</keyword>
<dbReference type="SUPFAM" id="SSF48403">
    <property type="entry name" value="Ankyrin repeat"/>
    <property type="match status" value="2"/>
</dbReference>
<accession>A0AAN7B2G8</accession>
<dbReference type="AlphaFoldDB" id="A0AAN7B2G8"/>
<dbReference type="InterPro" id="IPR025676">
    <property type="entry name" value="Clr5_dom"/>
</dbReference>
<reference evidence="6" key="2">
    <citation type="submission" date="2023-05" db="EMBL/GenBank/DDBJ databases">
        <authorList>
            <consortium name="Lawrence Berkeley National Laboratory"/>
            <person name="Steindorff A."/>
            <person name="Hensen N."/>
            <person name="Bonometti L."/>
            <person name="Westerberg I."/>
            <person name="Brannstrom I.O."/>
            <person name="Guillou S."/>
            <person name="Cros-Aarteil S."/>
            <person name="Calhoun S."/>
            <person name="Haridas S."/>
            <person name="Kuo A."/>
            <person name="Mondo S."/>
            <person name="Pangilinan J."/>
            <person name="Riley R."/>
            <person name="Labutti K."/>
            <person name="Andreopoulos B."/>
            <person name="Lipzen A."/>
            <person name="Chen C."/>
            <person name="Yanf M."/>
            <person name="Daum C."/>
            <person name="Ng V."/>
            <person name="Clum A."/>
            <person name="Ohm R."/>
            <person name="Martin F."/>
            <person name="Silar P."/>
            <person name="Natvig D."/>
            <person name="Lalanne C."/>
            <person name="Gautier V."/>
            <person name="Ament-Velasquez S.L."/>
            <person name="Kruys A."/>
            <person name="Hutchinson M.I."/>
            <person name="Powell A.J."/>
            <person name="Barry K."/>
            <person name="Miller A.N."/>
            <person name="Grigoriev I.V."/>
            <person name="Debuchy R."/>
            <person name="Gladieux P."/>
            <person name="Thoren M.H."/>
            <person name="Johannesson H."/>
        </authorList>
    </citation>
    <scope>NUCLEOTIDE SEQUENCE</scope>
    <source>
        <strain evidence="6">PSN293</strain>
    </source>
</reference>
<feature type="compositionally biased region" description="Basic and acidic residues" evidence="4">
    <location>
        <begin position="106"/>
        <end position="119"/>
    </location>
</feature>
<evidence type="ECO:0000256" key="4">
    <source>
        <dbReference type="SAM" id="MobiDB-lite"/>
    </source>
</evidence>
<evidence type="ECO:0000256" key="2">
    <source>
        <dbReference type="ARBA" id="ARBA00023043"/>
    </source>
</evidence>
<keyword evidence="1" id="KW-0677">Repeat</keyword>
<keyword evidence="7" id="KW-1185">Reference proteome</keyword>
<dbReference type="InterPro" id="IPR002110">
    <property type="entry name" value="Ankyrin_rpt"/>
</dbReference>
<dbReference type="Proteomes" id="UP001301769">
    <property type="component" value="Unassembled WGS sequence"/>
</dbReference>
<evidence type="ECO:0000256" key="1">
    <source>
        <dbReference type="ARBA" id="ARBA00022737"/>
    </source>
</evidence>
<evidence type="ECO:0000259" key="5">
    <source>
        <dbReference type="Pfam" id="PF14420"/>
    </source>
</evidence>
<feature type="region of interest" description="Disordered" evidence="4">
    <location>
        <begin position="106"/>
        <end position="133"/>
    </location>
</feature>
<dbReference type="PANTHER" id="PTHR24198">
    <property type="entry name" value="ANKYRIN REPEAT AND PROTEIN KINASE DOMAIN-CONTAINING PROTEIN"/>
    <property type="match status" value="1"/>
</dbReference>
<feature type="repeat" description="ANK" evidence="3">
    <location>
        <begin position="1049"/>
        <end position="1081"/>
    </location>
</feature>
<dbReference type="Pfam" id="PF12796">
    <property type="entry name" value="Ank_2"/>
    <property type="match status" value="1"/>
</dbReference>
<dbReference type="PROSITE" id="PS50088">
    <property type="entry name" value="ANK_REPEAT"/>
    <property type="match status" value="1"/>
</dbReference>
<name>A0AAN7B2G8_9PEZI</name>
<gene>
    <name evidence="6" type="ORF">QBC37DRAFT_485471</name>
</gene>
<dbReference type="Pfam" id="PF14420">
    <property type="entry name" value="Clr5"/>
    <property type="match status" value="1"/>
</dbReference>
<evidence type="ECO:0000313" key="7">
    <source>
        <dbReference type="Proteomes" id="UP001301769"/>
    </source>
</evidence>
<dbReference type="InterPro" id="IPR036770">
    <property type="entry name" value="Ankyrin_rpt-contain_sf"/>
</dbReference>
<dbReference type="PANTHER" id="PTHR24198:SF165">
    <property type="entry name" value="ANKYRIN REPEAT-CONTAINING PROTEIN-RELATED"/>
    <property type="match status" value="1"/>
</dbReference>
<dbReference type="EMBL" id="MU858178">
    <property type="protein sequence ID" value="KAK4210291.1"/>
    <property type="molecule type" value="Genomic_DNA"/>
</dbReference>
<feature type="domain" description="Clr5" evidence="5">
    <location>
        <begin position="7"/>
        <end position="53"/>
    </location>
</feature>
<dbReference type="SMART" id="SM00248">
    <property type="entry name" value="ANK"/>
    <property type="match status" value="9"/>
</dbReference>